<sequence>MGFFPSYAFIYIVGPATMLFGFVIFLLGFLLPRAKNDRTYVIEMENLLEMKKVYHYYGKARALEEINLKIEEKALDAVIGPNGAGKSTLLRVISGLEEPDRGKIVFLGERIDDMKAHKIAKRGISHCPERRRLFYDLNVEDNIKMGAYTLKNKERYKTMKDFVYELFPRLEERRKQRAGTLSGGEQQMLAIARALMSKPKLLLLDEPSLGLAPKIKKRIFDAIEKIKQEGTTTLLVEQDAVLAMDVAENIHLLEEGKIEMRGTAEELKKEPRIKQVYLGI</sequence>
<dbReference type="Pfam" id="PF00005">
    <property type="entry name" value="ABC_tran"/>
    <property type="match status" value="1"/>
</dbReference>
<feature type="domain" description="ABC transporter" evidence="7">
    <location>
        <begin position="48"/>
        <end position="280"/>
    </location>
</feature>
<feature type="transmembrane region" description="Helical" evidence="6">
    <location>
        <begin position="6"/>
        <end position="31"/>
    </location>
</feature>
<evidence type="ECO:0000256" key="5">
    <source>
        <dbReference type="ARBA" id="ARBA00022970"/>
    </source>
</evidence>
<dbReference type="SMART" id="SM00382">
    <property type="entry name" value="AAA"/>
    <property type="match status" value="1"/>
</dbReference>
<dbReference type="InterPro" id="IPR003593">
    <property type="entry name" value="AAA+_ATPase"/>
</dbReference>
<evidence type="ECO:0000256" key="4">
    <source>
        <dbReference type="ARBA" id="ARBA00022840"/>
    </source>
</evidence>
<keyword evidence="6" id="KW-0472">Membrane</keyword>
<name>A0A0F9JKS1_9ZZZZ</name>
<comment type="similarity">
    <text evidence="1">Belongs to the ABC transporter superfamily.</text>
</comment>
<dbReference type="SUPFAM" id="SSF52540">
    <property type="entry name" value="P-loop containing nucleoside triphosphate hydrolases"/>
    <property type="match status" value="1"/>
</dbReference>
<dbReference type="CDD" id="cd03224">
    <property type="entry name" value="ABC_TM1139_LivF_branched"/>
    <property type="match status" value="1"/>
</dbReference>
<evidence type="ECO:0000259" key="7">
    <source>
        <dbReference type="PROSITE" id="PS50893"/>
    </source>
</evidence>
<evidence type="ECO:0000256" key="2">
    <source>
        <dbReference type="ARBA" id="ARBA00022448"/>
    </source>
</evidence>
<reference evidence="8" key="1">
    <citation type="journal article" date="2015" name="Nature">
        <title>Complex archaea that bridge the gap between prokaryotes and eukaryotes.</title>
        <authorList>
            <person name="Spang A."/>
            <person name="Saw J.H."/>
            <person name="Jorgensen S.L."/>
            <person name="Zaremba-Niedzwiedzka K."/>
            <person name="Martijn J."/>
            <person name="Lind A.E."/>
            <person name="van Eijk R."/>
            <person name="Schleper C."/>
            <person name="Guy L."/>
            <person name="Ettema T.J."/>
        </authorList>
    </citation>
    <scope>NUCLEOTIDE SEQUENCE</scope>
</reference>
<proteinExistence type="inferred from homology"/>
<organism evidence="8">
    <name type="scientific">marine sediment metagenome</name>
    <dbReference type="NCBI Taxonomy" id="412755"/>
    <lineage>
        <taxon>unclassified sequences</taxon>
        <taxon>metagenomes</taxon>
        <taxon>ecological metagenomes</taxon>
    </lineage>
</organism>
<dbReference type="GO" id="GO:0005524">
    <property type="term" value="F:ATP binding"/>
    <property type="evidence" value="ECO:0007669"/>
    <property type="project" value="UniProtKB-KW"/>
</dbReference>
<comment type="caution">
    <text evidence="8">The sequence shown here is derived from an EMBL/GenBank/DDBJ whole genome shotgun (WGS) entry which is preliminary data.</text>
</comment>
<keyword evidence="4" id="KW-0067">ATP-binding</keyword>
<evidence type="ECO:0000256" key="6">
    <source>
        <dbReference type="SAM" id="Phobius"/>
    </source>
</evidence>
<dbReference type="AlphaFoldDB" id="A0A0F9JKS1"/>
<evidence type="ECO:0000256" key="3">
    <source>
        <dbReference type="ARBA" id="ARBA00022741"/>
    </source>
</evidence>
<dbReference type="PANTHER" id="PTHR43820">
    <property type="entry name" value="HIGH-AFFINITY BRANCHED-CHAIN AMINO ACID TRANSPORT ATP-BINDING PROTEIN LIVF"/>
    <property type="match status" value="1"/>
</dbReference>
<dbReference type="InterPro" id="IPR017871">
    <property type="entry name" value="ABC_transporter-like_CS"/>
</dbReference>
<dbReference type="PROSITE" id="PS50893">
    <property type="entry name" value="ABC_TRANSPORTER_2"/>
    <property type="match status" value="1"/>
</dbReference>
<dbReference type="Gene3D" id="3.40.50.300">
    <property type="entry name" value="P-loop containing nucleotide triphosphate hydrolases"/>
    <property type="match status" value="1"/>
</dbReference>
<keyword evidence="5" id="KW-0029">Amino-acid transport</keyword>
<dbReference type="PROSITE" id="PS00211">
    <property type="entry name" value="ABC_TRANSPORTER_1"/>
    <property type="match status" value="1"/>
</dbReference>
<gene>
    <name evidence="8" type="ORF">LCGC14_1442890</name>
</gene>
<evidence type="ECO:0000256" key="1">
    <source>
        <dbReference type="ARBA" id="ARBA00005417"/>
    </source>
</evidence>
<dbReference type="InterPro" id="IPR027417">
    <property type="entry name" value="P-loop_NTPase"/>
</dbReference>
<dbReference type="GO" id="GO:0015807">
    <property type="term" value="P:L-amino acid transport"/>
    <property type="evidence" value="ECO:0007669"/>
    <property type="project" value="TreeGrafter"/>
</dbReference>
<accession>A0A0F9JKS1</accession>
<protein>
    <recommendedName>
        <fullName evidence="7">ABC transporter domain-containing protein</fullName>
    </recommendedName>
</protein>
<keyword evidence="2" id="KW-0813">Transport</keyword>
<dbReference type="EMBL" id="LAZR01009855">
    <property type="protein sequence ID" value="KKM70223.1"/>
    <property type="molecule type" value="Genomic_DNA"/>
</dbReference>
<keyword evidence="3" id="KW-0547">Nucleotide-binding</keyword>
<dbReference type="GO" id="GO:0015658">
    <property type="term" value="F:branched-chain amino acid transmembrane transporter activity"/>
    <property type="evidence" value="ECO:0007669"/>
    <property type="project" value="TreeGrafter"/>
</dbReference>
<dbReference type="InterPro" id="IPR003439">
    <property type="entry name" value="ABC_transporter-like_ATP-bd"/>
</dbReference>
<dbReference type="PANTHER" id="PTHR43820:SF4">
    <property type="entry name" value="HIGH-AFFINITY BRANCHED-CHAIN AMINO ACID TRANSPORT ATP-BINDING PROTEIN LIVF"/>
    <property type="match status" value="1"/>
</dbReference>
<dbReference type="GO" id="GO:0016887">
    <property type="term" value="F:ATP hydrolysis activity"/>
    <property type="evidence" value="ECO:0007669"/>
    <property type="project" value="InterPro"/>
</dbReference>
<keyword evidence="6" id="KW-1133">Transmembrane helix</keyword>
<evidence type="ECO:0000313" key="8">
    <source>
        <dbReference type="EMBL" id="KKM70223.1"/>
    </source>
</evidence>
<keyword evidence="6" id="KW-0812">Transmembrane</keyword>
<dbReference type="InterPro" id="IPR052156">
    <property type="entry name" value="BCAA_Transport_ATP-bd_LivF"/>
</dbReference>